<evidence type="ECO:0000313" key="7">
    <source>
        <dbReference type="Proteomes" id="UP000319801"/>
    </source>
</evidence>
<dbReference type="InterPro" id="IPR007053">
    <property type="entry name" value="LRAT_dom"/>
</dbReference>
<dbReference type="Proteomes" id="UP000319801">
    <property type="component" value="Unassembled WGS sequence"/>
</dbReference>
<evidence type="ECO:0000256" key="3">
    <source>
        <dbReference type="ARBA" id="ARBA00022801"/>
    </source>
</evidence>
<dbReference type="GO" id="GO:0016410">
    <property type="term" value="F:N-acyltransferase activity"/>
    <property type="evidence" value="ECO:0007669"/>
    <property type="project" value="TreeGrafter"/>
</dbReference>
<dbReference type="PANTHER" id="PTHR13943:SF79">
    <property type="entry name" value="HYPOTHETICAL LOC794087"/>
    <property type="match status" value="1"/>
</dbReference>
<evidence type="ECO:0000313" key="6">
    <source>
        <dbReference type="EMBL" id="TSO25138.1"/>
    </source>
</evidence>
<dbReference type="OrthoDB" id="8908778at2759"/>
<organism evidence="6 7">
    <name type="scientific">Bagarius yarrelli</name>
    <name type="common">Goonch</name>
    <name type="synonym">Bagrus yarrelli</name>
    <dbReference type="NCBI Taxonomy" id="175774"/>
    <lineage>
        <taxon>Eukaryota</taxon>
        <taxon>Metazoa</taxon>
        <taxon>Chordata</taxon>
        <taxon>Craniata</taxon>
        <taxon>Vertebrata</taxon>
        <taxon>Euteleostomi</taxon>
        <taxon>Actinopterygii</taxon>
        <taxon>Neopterygii</taxon>
        <taxon>Teleostei</taxon>
        <taxon>Ostariophysi</taxon>
        <taxon>Siluriformes</taxon>
        <taxon>Sisoridae</taxon>
        <taxon>Sisorinae</taxon>
        <taxon>Bagarius</taxon>
    </lineage>
</organism>
<dbReference type="InterPro" id="IPR051496">
    <property type="entry name" value="H-rev107_PLA/AT"/>
</dbReference>
<keyword evidence="7" id="KW-1185">Reference proteome</keyword>
<protein>
    <submittedName>
        <fullName evidence="6">Phospholipid-metabolizing enzyme A-C1</fullName>
    </submittedName>
</protein>
<dbReference type="GO" id="GO:0005737">
    <property type="term" value="C:cytoplasm"/>
    <property type="evidence" value="ECO:0007669"/>
    <property type="project" value="TreeGrafter"/>
</dbReference>
<evidence type="ECO:0000256" key="1">
    <source>
        <dbReference type="ARBA" id="ARBA00007824"/>
    </source>
</evidence>
<dbReference type="PANTHER" id="PTHR13943">
    <property type="entry name" value="HRAS-LIKE SUPPRESSOR - RELATED"/>
    <property type="match status" value="1"/>
</dbReference>
<keyword evidence="2" id="KW-0808">Transferase</keyword>
<dbReference type="Pfam" id="PF04970">
    <property type="entry name" value="LRAT"/>
    <property type="match status" value="1"/>
</dbReference>
<reference evidence="6 7" key="1">
    <citation type="journal article" date="2019" name="Genome Biol. Evol.">
        <title>Whole-Genome Sequencing of the Giant Devil Catfish, Bagarius yarrelli.</title>
        <authorList>
            <person name="Jiang W."/>
            <person name="Lv Y."/>
            <person name="Cheng L."/>
            <person name="Yang K."/>
            <person name="Chao B."/>
            <person name="Wang X."/>
            <person name="Li Y."/>
            <person name="Pan X."/>
            <person name="You X."/>
            <person name="Zhang Y."/>
            <person name="Yang J."/>
            <person name="Li J."/>
            <person name="Zhang X."/>
            <person name="Liu S."/>
            <person name="Sun C."/>
            <person name="Yang J."/>
            <person name="Shi Q."/>
        </authorList>
    </citation>
    <scope>NUCLEOTIDE SEQUENCE [LARGE SCALE GENOMIC DNA]</scope>
    <source>
        <strain evidence="6">JWS20170419001</strain>
        <tissue evidence="6">Muscle</tissue>
    </source>
</reference>
<evidence type="ECO:0000259" key="5">
    <source>
        <dbReference type="PROSITE" id="PS51934"/>
    </source>
</evidence>
<dbReference type="GO" id="GO:0008970">
    <property type="term" value="F:phospholipase A1 activity"/>
    <property type="evidence" value="ECO:0007669"/>
    <property type="project" value="TreeGrafter"/>
</dbReference>
<dbReference type="Gene3D" id="3.90.1720.10">
    <property type="entry name" value="endopeptidase domain like (from Nostoc punctiforme)"/>
    <property type="match status" value="1"/>
</dbReference>
<accession>A0A556U913</accession>
<dbReference type="AlphaFoldDB" id="A0A556U913"/>
<dbReference type="GO" id="GO:0004623">
    <property type="term" value="F:phospholipase A2 activity"/>
    <property type="evidence" value="ECO:0007669"/>
    <property type="project" value="TreeGrafter"/>
</dbReference>
<proteinExistence type="inferred from homology"/>
<gene>
    <name evidence="6" type="ORF">Baya_8761</name>
</gene>
<sequence length="189" mass="22075">MRRNLAFFSNVTSPASPGFSAGRVPMAHVPHRLRSCELGRRNSHPNLHPGDLVEFPRNKYFSQFGIYYGERDGVPYVAHLTCRDSETKFLLFGRALNASLKLDPIDVVGVKYKVNNYLDEKYPPRDFYSHIKPEIEDAMTKTFTYDILFHNSEHQATLLRYGVKKSEQIDKVYNKIVRTWREPFQKKKF</sequence>
<feature type="domain" description="LRAT" evidence="5">
    <location>
        <begin position="53"/>
        <end position="168"/>
    </location>
</feature>
<evidence type="ECO:0000256" key="2">
    <source>
        <dbReference type="ARBA" id="ARBA00022679"/>
    </source>
</evidence>
<dbReference type="EMBL" id="VCAZ01000065">
    <property type="protein sequence ID" value="TSO25138.1"/>
    <property type="molecule type" value="Genomic_DNA"/>
</dbReference>
<keyword evidence="4" id="KW-0443">Lipid metabolism</keyword>
<keyword evidence="3" id="KW-0378">Hydrolase</keyword>
<comment type="similarity">
    <text evidence="1">Belongs to the H-rev107 family.</text>
</comment>
<dbReference type="PROSITE" id="PS51934">
    <property type="entry name" value="LRAT"/>
    <property type="match status" value="1"/>
</dbReference>
<comment type="caution">
    <text evidence="6">The sequence shown here is derived from an EMBL/GenBank/DDBJ whole genome shotgun (WGS) entry which is preliminary data.</text>
</comment>
<name>A0A556U913_BAGYA</name>
<dbReference type="GO" id="GO:0070292">
    <property type="term" value="P:N-acylphosphatidylethanolamine metabolic process"/>
    <property type="evidence" value="ECO:0007669"/>
    <property type="project" value="TreeGrafter"/>
</dbReference>
<evidence type="ECO:0000256" key="4">
    <source>
        <dbReference type="ARBA" id="ARBA00023098"/>
    </source>
</evidence>